<dbReference type="GO" id="GO:0005829">
    <property type="term" value="C:cytosol"/>
    <property type="evidence" value="ECO:0007669"/>
    <property type="project" value="TreeGrafter"/>
</dbReference>
<keyword evidence="5" id="KW-1133">Transmembrane helix</keyword>
<dbReference type="EMBL" id="JANFPI010000011">
    <property type="protein sequence ID" value="MCX8999772.1"/>
    <property type="molecule type" value="Genomic_DNA"/>
</dbReference>
<evidence type="ECO:0000256" key="1">
    <source>
        <dbReference type="ARBA" id="ARBA00005054"/>
    </source>
</evidence>
<reference evidence="7" key="1">
    <citation type="submission" date="2022-07" db="EMBL/GenBank/DDBJ databases">
        <title>Ectorhizobium quercum gen.nov., sp. nov.</title>
        <authorList>
            <person name="Ma T."/>
            <person name="Li Y."/>
        </authorList>
    </citation>
    <scope>NUCLEOTIDE SEQUENCE</scope>
    <source>
        <strain evidence="7">BDR2-2</strain>
    </source>
</reference>
<name>A0AAE3SX16_9HYPH</name>
<feature type="transmembrane region" description="Helical" evidence="5">
    <location>
        <begin position="12"/>
        <end position="34"/>
    </location>
</feature>
<dbReference type="RefSeq" id="WP_306413273.1">
    <property type="nucleotide sequence ID" value="NZ_JANFPI010000011.1"/>
</dbReference>
<accession>A0AAE3SX16</accession>
<dbReference type="GO" id="GO:0006189">
    <property type="term" value="P:'de novo' IMP biosynthetic process"/>
    <property type="evidence" value="ECO:0007669"/>
    <property type="project" value="TreeGrafter"/>
</dbReference>
<comment type="caution">
    <text evidence="7">The sequence shown here is derived from an EMBL/GenBank/DDBJ whole genome shotgun (WGS) entry which is preliminary data.</text>
</comment>
<keyword evidence="8" id="KW-1185">Reference proteome</keyword>
<evidence type="ECO:0000313" key="8">
    <source>
        <dbReference type="Proteomes" id="UP001208771"/>
    </source>
</evidence>
<dbReference type="EC" id="2.1.2.2" evidence="2"/>
<dbReference type="CDD" id="cd08653">
    <property type="entry name" value="FMT_core_like_3"/>
    <property type="match status" value="1"/>
</dbReference>
<keyword evidence="4" id="KW-0658">Purine biosynthesis</keyword>
<dbReference type="GO" id="GO:0004644">
    <property type="term" value="F:phosphoribosylglycinamide formyltransferase activity"/>
    <property type="evidence" value="ECO:0007669"/>
    <property type="project" value="UniProtKB-EC"/>
</dbReference>
<dbReference type="PANTHER" id="PTHR43369:SF2">
    <property type="entry name" value="PHOSPHORIBOSYLGLYCINAMIDE FORMYLTRANSFERASE"/>
    <property type="match status" value="1"/>
</dbReference>
<protein>
    <recommendedName>
        <fullName evidence="2">phosphoribosylglycinamide formyltransferase 1</fullName>
        <ecNumber evidence="2">2.1.2.2</ecNumber>
    </recommendedName>
</protein>
<evidence type="ECO:0000256" key="2">
    <source>
        <dbReference type="ARBA" id="ARBA00012254"/>
    </source>
</evidence>
<keyword evidence="5" id="KW-0812">Transmembrane</keyword>
<gene>
    <name evidence="7" type="ORF">NOF55_21955</name>
</gene>
<evidence type="ECO:0000259" key="6">
    <source>
        <dbReference type="Pfam" id="PF00551"/>
    </source>
</evidence>
<evidence type="ECO:0000313" key="7">
    <source>
        <dbReference type="EMBL" id="MCX8999772.1"/>
    </source>
</evidence>
<dbReference type="Gene3D" id="3.40.50.170">
    <property type="entry name" value="Formyl transferase, N-terminal domain"/>
    <property type="match status" value="1"/>
</dbReference>
<dbReference type="SUPFAM" id="SSF53328">
    <property type="entry name" value="Formyltransferase"/>
    <property type="match status" value="1"/>
</dbReference>
<sequence length="266" mass="28705">MDAGNRERLERGSAAVVVLAGPGLIPAILVNALATAFPGRVTVIEETPLSPFALARRRARRLGWIAALGQLATSIVSRLTKTFAQARSQAILSAYGHAAERNRDVPVIRVRSVNDDATHEAIARLQPAAVLTVACRLLTKKTLSRIPCPIINFHGGINPAYRGQMGGYWALAAGDRDNFGCTIHLVDSGVDTGATLYDVRLQPDPADTMATYPLLLAAAGAEKTVQAVQDALSGTLKPFEPARPSRMHYPPTLWRWLWNGLSRGVW</sequence>
<dbReference type="Pfam" id="PF00551">
    <property type="entry name" value="Formyl_trans_N"/>
    <property type="match status" value="1"/>
</dbReference>
<keyword evidence="3 7" id="KW-0808">Transferase</keyword>
<dbReference type="InterPro" id="IPR036477">
    <property type="entry name" value="Formyl_transf_N_sf"/>
</dbReference>
<evidence type="ECO:0000256" key="4">
    <source>
        <dbReference type="ARBA" id="ARBA00022755"/>
    </source>
</evidence>
<evidence type="ECO:0000256" key="5">
    <source>
        <dbReference type="SAM" id="Phobius"/>
    </source>
</evidence>
<comment type="pathway">
    <text evidence="1">Purine metabolism; IMP biosynthesis via de novo pathway; N(2)-formyl-N(1)-(5-phospho-D-ribosyl)glycinamide from N(1)-(5-phospho-D-ribosyl)glycinamide (10-formyl THF route): step 1/1.</text>
</comment>
<evidence type="ECO:0000256" key="3">
    <source>
        <dbReference type="ARBA" id="ARBA00022679"/>
    </source>
</evidence>
<feature type="domain" description="Formyl transferase N-terminal" evidence="6">
    <location>
        <begin position="102"/>
        <end position="217"/>
    </location>
</feature>
<dbReference type="InterPro" id="IPR002376">
    <property type="entry name" value="Formyl_transf_N"/>
</dbReference>
<dbReference type="Proteomes" id="UP001208771">
    <property type="component" value="Unassembled WGS sequence"/>
</dbReference>
<dbReference type="PANTHER" id="PTHR43369">
    <property type="entry name" value="PHOSPHORIBOSYLGLYCINAMIDE FORMYLTRANSFERASE"/>
    <property type="match status" value="1"/>
</dbReference>
<proteinExistence type="predicted"/>
<keyword evidence="5" id="KW-0472">Membrane</keyword>
<dbReference type="AlphaFoldDB" id="A0AAE3SX16"/>
<organism evidence="7 8">
    <name type="scientific">Ectorhizobium quercum</name>
    <dbReference type="NCBI Taxonomy" id="2965071"/>
    <lineage>
        <taxon>Bacteria</taxon>
        <taxon>Pseudomonadati</taxon>
        <taxon>Pseudomonadota</taxon>
        <taxon>Alphaproteobacteria</taxon>
        <taxon>Hyphomicrobiales</taxon>
        <taxon>Rhizobiaceae</taxon>
        <taxon>Ectorhizobium</taxon>
    </lineage>
</organism>